<organism evidence="1 2">
    <name type="scientific">Aphis craccivora</name>
    <name type="common">Cowpea aphid</name>
    <dbReference type="NCBI Taxonomy" id="307492"/>
    <lineage>
        <taxon>Eukaryota</taxon>
        <taxon>Metazoa</taxon>
        <taxon>Ecdysozoa</taxon>
        <taxon>Arthropoda</taxon>
        <taxon>Hexapoda</taxon>
        <taxon>Insecta</taxon>
        <taxon>Pterygota</taxon>
        <taxon>Neoptera</taxon>
        <taxon>Paraneoptera</taxon>
        <taxon>Hemiptera</taxon>
        <taxon>Sternorrhyncha</taxon>
        <taxon>Aphidomorpha</taxon>
        <taxon>Aphidoidea</taxon>
        <taxon>Aphididae</taxon>
        <taxon>Aphidini</taxon>
        <taxon>Aphis</taxon>
        <taxon>Aphis</taxon>
    </lineage>
</organism>
<name>A0A6G0YQC4_APHCR</name>
<evidence type="ECO:0000313" key="1">
    <source>
        <dbReference type="EMBL" id="KAF0759661.1"/>
    </source>
</evidence>
<proteinExistence type="predicted"/>
<dbReference type="AlphaFoldDB" id="A0A6G0YQC4"/>
<keyword evidence="2" id="KW-1185">Reference proteome</keyword>
<evidence type="ECO:0000313" key="2">
    <source>
        <dbReference type="Proteomes" id="UP000478052"/>
    </source>
</evidence>
<comment type="caution">
    <text evidence="1">The sequence shown here is derived from an EMBL/GenBank/DDBJ whole genome shotgun (WGS) entry which is preliminary data.</text>
</comment>
<dbReference type="Proteomes" id="UP000478052">
    <property type="component" value="Unassembled WGS sequence"/>
</dbReference>
<accession>A0A6G0YQC4</accession>
<gene>
    <name evidence="1" type="ORF">FWK35_00020924</name>
</gene>
<protein>
    <submittedName>
        <fullName evidence="1">Uncharacterized protein</fullName>
    </submittedName>
</protein>
<dbReference type="EMBL" id="VUJU01002923">
    <property type="protein sequence ID" value="KAF0759661.1"/>
    <property type="molecule type" value="Genomic_DNA"/>
</dbReference>
<reference evidence="1 2" key="1">
    <citation type="submission" date="2019-08" db="EMBL/GenBank/DDBJ databases">
        <title>Whole genome of Aphis craccivora.</title>
        <authorList>
            <person name="Voronova N.V."/>
            <person name="Shulinski R.S."/>
            <person name="Bandarenka Y.V."/>
            <person name="Zhorov D.G."/>
            <person name="Warner D."/>
        </authorList>
    </citation>
    <scope>NUCLEOTIDE SEQUENCE [LARGE SCALE GENOMIC DNA]</scope>
    <source>
        <strain evidence="1">180601</strain>
        <tissue evidence="1">Whole Body</tissue>
    </source>
</reference>
<sequence>MFRCELAGVALCYEASTERVVFVLLYPADIHLLDLILFLRAIDQMQQPLSYVSRKTDVVRLVPDHNEYLILNGVMNIITSRNNASISIFGDGFLWKNEYPWCIIEVKIPHNSNIDKHSI</sequence>